<dbReference type="InterPro" id="IPR005502">
    <property type="entry name" value="Ribosyl_crysJ1"/>
</dbReference>
<keyword evidence="2" id="KW-0378">Hydrolase</keyword>
<dbReference type="EMBL" id="QBKS01000001">
    <property type="protein sequence ID" value="PTX57546.1"/>
    <property type="molecule type" value="Genomic_DNA"/>
</dbReference>
<gene>
    <name evidence="2" type="ORF">C8N43_2216</name>
</gene>
<keyword evidence="3" id="KW-1185">Reference proteome</keyword>
<keyword evidence="1" id="KW-0479">Metal-binding</keyword>
<dbReference type="Gene3D" id="1.10.4080.10">
    <property type="entry name" value="ADP-ribosylation/Crystallin J1"/>
    <property type="match status" value="1"/>
</dbReference>
<protein>
    <submittedName>
        <fullName evidence="2">ADP-ribosylglycohydrolase</fullName>
    </submittedName>
</protein>
<dbReference type="GO" id="GO:0016787">
    <property type="term" value="F:hydrolase activity"/>
    <property type="evidence" value="ECO:0007669"/>
    <property type="project" value="UniProtKB-KW"/>
</dbReference>
<accession>A0A2T6BNB2</accession>
<reference evidence="2 3" key="1">
    <citation type="submission" date="2018-04" db="EMBL/GenBank/DDBJ databases">
        <title>Genomic Encyclopedia of Archaeal and Bacterial Type Strains, Phase II (KMG-II): from individual species to whole genera.</title>
        <authorList>
            <person name="Goeker M."/>
        </authorList>
    </citation>
    <scope>NUCLEOTIDE SEQUENCE [LARGE SCALE GENOMIC DNA]</scope>
    <source>
        <strain evidence="2 3">DSM 100977</strain>
    </source>
</reference>
<dbReference type="SUPFAM" id="SSF101478">
    <property type="entry name" value="ADP-ribosylglycohydrolase"/>
    <property type="match status" value="1"/>
</dbReference>
<dbReference type="PANTHER" id="PTHR16222:SF17">
    <property type="entry name" value="SELENOPROTEIN J"/>
    <property type="match status" value="1"/>
</dbReference>
<comment type="caution">
    <text evidence="2">The sequence shown here is derived from an EMBL/GenBank/DDBJ whole genome shotgun (WGS) entry which is preliminary data.</text>
</comment>
<feature type="binding site" evidence="1">
    <location>
        <position position="255"/>
    </location>
    <ligand>
        <name>Mg(2+)</name>
        <dbReference type="ChEBI" id="CHEBI:18420"/>
        <label>1</label>
    </ligand>
</feature>
<dbReference type="PANTHER" id="PTHR16222">
    <property type="entry name" value="ADP-RIBOSYLGLYCOHYDROLASE"/>
    <property type="match status" value="1"/>
</dbReference>
<dbReference type="GO" id="GO:0046872">
    <property type="term" value="F:metal ion binding"/>
    <property type="evidence" value="ECO:0007669"/>
    <property type="project" value="UniProtKB-KW"/>
</dbReference>
<organism evidence="2 3">
    <name type="scientific">Litoreibacter ponti</name>
    <dbReference type="NCBI Taxonomy" id="1510457"/>
    <lineage>
        <taxon>Bacteria</taxon>
        <taxon>Pseudomonadati</taxon>
        <taxon>Pseudomonadota</taxon>
        <taxon>Alphaproteobacteria</taxon>
        <taxon>Rhodobacterales</taxon>
        <taxon>Roseobacteraceae</taxon>
        <taxon>Litoreibacter</taxon>
    </lineage>
</organism>
<comment type="cofactor">
    <cofactor evidence="1">
        <name>Mg(2+)</name>
        <dbReference type="ChEBI" id="CHEBI:18420"/>
    </cofactor>
    <text evidence="1">Binds 2 magnesium ions per subunit.</text>
</comment>
<proteinExistence type="predicted"/>
<sequence>MLLGALVADAASMGLHWLYDQERIAAVAGDTPEFRTPTEADYADTKGYFAHGGKQAGALSHYGEQCLVMLRALAAAGRYDRAAYEAEFRATFGYGGTFVGYIDRPTRATLDAMAADPEGEGFHGDDDVQLPAVSKLPGVVALHGADPKIVEDAVRVTNNNDTAVAFGQLVATMMQDVLAGADPADAMHKAVAADPGKPGEAVRKALNMKGSTVEITRAIGMSCQLEYGIPSVAHNLTEARDFKHAVRTNILAGGDSCGRAIVLGAIMGAAHGVPQDWLSRLDDRAEIEALVDRICG</sequence>
<evidence type="ECO:0000256" key="1">
    <source>
        <dbReference type="PIRSR" id="PIRSR605502-1"/>
    </source>
</evidence>
<dbReference type="Proteomes" id="UP000243978">
    <property type="component" value="Unassembled WGS sequence"/>
</dbReference>
<name>A0A2T6BNB2_9RHOB</name>
<keyword evidence="1" id="KW-0460">Magnesium</keyword>
<dbReference type="AlphaFoldDB" id="A0A2T6BNB2"/>
<dbReference type="Pfam" id="PF03747">
    <property type="entry name" value="ADP_ribosyl_GH"/>
    <property type="match status" value="1"/>
</dbReference>
<evidence type="ECO:0000313" key="2">
    <source>
        <dbReference type="EMBL" id="PTX57546.1"/>
    </source>
</evidence>
<evidence type="ECO:0000313" key="3">
    <source>
        <dbReference type="Proteomes" id="UP000243978"/>
    </source>
</evidence>
<dbReference type="InterPro" id="IPR036705">
    <property type="entry name" value="Ribosyl_crysJ1_sf"/>
</dbReference>
<dbReference type="InterPro" id="IPR050792">
    <property type="entry name" value="ADP-ribosylglycohydrolase"/>
</dbReference>